<dbReference type="PANTHER" id="PTHR11070:SF2">
    <property type="entry name" value="ATP-DEPENDENT DNA HELICASE SRS2"/>
    <property type="match status" value="1"/>
</dbReference>
<comment type="caution">
    <text evidence="15">The sequence shown here is derived from an EMBL/GenBank/DDBJ whole genome shotgun (WGS) entry which is preliminary data.</text>
</comment>
<keyword evidence="5 12" id="KW-0067">ATP-binding</keyword>
<dbReference type="Pfam" id="PF00580">
    <property type="entry name" value="UvrD-helicase"/>
    <property type="match status" value="1"/>
</dbReference>
<evidence type="ECO:0000256" key="12">
    <source>
        <dbReference type="PROSITE-ProRule" id="PRU00560"/>
    </source>
</evidence>
<evidence type="ECO:0000256" key="7">
    <source>
        <dbReference type="ARBA" id="ARBA00023235"/>
    </source>
</evidence>
<dbReference type="Gene3D" id="1.10.10.160">
    <property type="match status" value="1"/>
</dbReference>
<dbReference type="EC" id="5.6.2.4" evidence="9"/>
<evidence type="ECO:0000256" key="8">
    <source>
        <dbReference type="ARBA" id="ARBA00034617"/>
    </source>
</evidence>
<reference evidence="15 16" key="1">
    <citation type="submission" date="2019-02" db="EMBL/GenBank/DDBJ databases">
        <title>Genomic Encyclopedia of Type Strains, Phase IV (KMG-IV): sequencing the most valuable type-strain genomes for metagenomic binning, comparative biology and taxonomic classification.</title>
        <authorList>
            <person name="Goeker M."/>
        </authorList>
    </citation>
    <scope>NUCLEOTIDE SEQUENCE [LARGE SCALE GENOMIC DNA]</scope>
    <source>
        <strain evidence="15 16">DSM 105135</strain>
    </source>
</reference>
<name>A0A4Q7Z633_9GAMM</name>
<dbReference type="Gene3D" id="3.40.50.300">
    <property type="entry name" value="P-loop containing nucleotide triphosphate hydrolases"/>
    <property type="match status" value="2"/>
</dbReference>
<gene>
    <name evidence="15" type="ORF">EV700_2150</name>
</gene>
<dbReference type="Proteomes" id="UP000292423">
    <property type="component" value="Unassembled WGS sequence"/>
</dbReference>
<evidence type="ECO:0000256" key="2">
    <source>
        <dbReference type="ARBA" id="ARBA00022741"/>
    </source>
</evidence>
<evidence type="ECO:0000256" key="9">
    <source>
        <dbReference type="ARBA" id="ARBA00034808"/>
    </source>
</evidence>
<evidence type="ECO:0000256" key="4">
    <source>
        <dbReference type="ARBA" id="ARBA00022806"/>
    </source>
</evidence>
<feature type="binding site" evidence="12">
    <location>
        <begin position="22"/>
        <end position="29"/>
    </location>
    <ligand>
        <name>ATP</name>
        <dbReference type="ChEBI" id="CHEBI:30616"/>
    </ligand>
</feature>
<dbReference type="CDD" id="cd17932">
    <property type="entry name" value="DEXQc_UvrD"/>
    <property type="match status" value="1"/>
</dbReference>
<keyword evidence="2 12" id="KW-0547">Nucleotide-binding</keyword>
<organism evidence="15 16">
    <name type="scientific">Fluviicoccus keumensis</name>
    <dbReference type="NCBI Taxonomy" id="1435465"/>
    <lineage>
        <taxon>Bacteria</taxon>
        <taxon>Pseudomonadati</taxon>
        <taxon>Pseudomonadota</taxon>
        <taxon>Gammaproteobacteria</taxon>
        <taxon>Moraxellales</taxon>
        <taxon>Moraxellaceae</taxon>
        <taxon>Fluviicoccus</taxon>
    </lineage>
</organism>
<dbReference type="InterPro" id="IPR000212">
    <property type="entry name" value="DNA_helicase_UvrD/REP"/>
</dbReference>
<evidence type="ECO:0000259" key="14">
    <source>
        <dbReference type="PROSITE" id="PS51217"/>
    </source>
</evidence>
<dbReference type="GO" id="GO:0016887">
    <property type="term" value="F:ATP hydrolysis activity"/>
    <property type="evidence" value="ECO:0007669"/>
    <property type="project" value="RHEA"/>
</dbReference>
<feature type="domain" description="UvrD-like helicase ATP-binding" evidence="13">
    <location>
        <begin position="1"/>
        <end position="293"/>
    </location>
</feature>
<dbReference type="SUPFAM" id="SSF52540">
    <property type="entry name" value="P-loop containing nucleoside triphosphate hydrolases"/>
    <property type="match status" value="1"/>
</dbReference>
<dbReference type="PROSITE" id="PS51198">
    <property type="entry name" value="UVRD_HELICASE_ATP_BIND"/>
    <property type="match status" value="1"/>
</dbReference>
<evidence type="ECO:0000259" key="13">
    <source>
        <dbReference type="PROSITE" id="PS51198"/>
    </source>
</evidence>
<dbReference type="GO" id="GO:0003677">
    <property type="term" value="F:DNA binding"/>
    <property type="evidence" value="ECO:0007669"/>
    <property type="project" value="UniProtKB-KW"/>
</dbReference>
<comment type="catalytic activity">
    <reaction evidence="11">
        <text>ATP + H2O = ADP + phosphate + H(+)</text>
        <dbReference type="Rhea" id="RHEA:13065"/>
        <dbReference type="ChEBI" id="CHEBI:15377"/>
        <dbReference type="ChEBI" id="CHEBI:15378"/>
        <dbReference type="ChEBI" id="CHEBI:30616"/>
        <dbReference type="ChEBI" id="CHEBI:43474"/>
        <dbReference type="ChEBI" id="CHEBI:456216"/>
        <dbReference type="EC" id="5.6.2.4"/>
    </reaction>
</comment>
<evidence type="ECO:0000313" key="15">
    <source>
        <dbReference type="EMBL" id="RZU45331.1"/>
    </source>
</evidence>
<keyword evidence="16" id="KW-1185">Reference proteome</keyword>
<dbReference type="GO" id="GO:0043138">
    <property type="term" value="F:3'-5' DNA helicase activity"/>
    <property type="evidence" value="ECO:0007669"/>
    <property type="project" value="UniProtKB-EC"/>
</dbReference>
<evidence type="ECO:0000256" key="5">
    <source>
        <dbReference type="ARBA" id="ARBA00022840"/>
    </source>
</evidence>
<evidence type="ECO:0000256" key="11">
    <source>
        <dbReference type="ARBA" id="ARBA00048988"/>
    </source>
</evidence>
<keyword evidence="7" id="KW-0413">Isomerase</keyword>
<evidence type="ECO:0000256" key="10">
    <source>
        <dbReference type="ARBA" id="ARBA00034923"/>
    </source>
</evidence>
<evidence type="ECO:0000256" key="1">
    <source>
        <dbReference type="ARBA" id="ARBA00009922"/>
    </source>
</evidence>
<dbReference type="PROSITE" id="PS51217">
    <property type="entry name" value="UVRD_HELICASE_CTER"/>
    <property type="match status" value="1"/>
</dbReference>
<comment type="catalytic activity">
    <reaction evidence="8">
        <text>Couples ATP hydrolysis with the unwinding of duplex DNA by translocating in the 3'-5' direction.</text>
        <dbReference type="EC" id="5.6.2.4"/>
    </reaction>
</comment>
<evidence type="ECO:0000256" key="3">
    <source>
        <dbReference type="ARBA" id="ARBA00022801"/>
    </source>
</evidence>
<dbReference type="Gene3D" id="1.10.486.10">
    <property type="entry name" value="PCRA, domain 4"/>
    <property type="match status" value="1"/>
</dbReference>
<dbReference type="GO" id="GO:0000725">
    <property type="term" value="P:recombinational repair"/>
    <property type="evidence" value="ECO:0007669"/>
    <property type="project" value="TreeGrafter"/>
</dbReference>
<dbReference type="InterPro" id="IPR013986">
    <property type="entry name" value="DExx_box_DNA_helicase_dom_sf"/>
</dbReference>
<dbReference type="InterPro" id="IPR027417">
    <property type="entry name" value="P-loop_NTPase"/>
</dbReference>
<dbReference type="InterPro" id="IPR014017">
    <property type="entry name" value="DNA_helicase_UvrD-like_C"/>
</dbReference>
<sequence length="888" mass="100399">MQLTDEQRRIVDHDTGPAIVYAVAGAGKSTTLAHRVQRLVTVHGVDPARILICSFSRETVGDIRQKIENLGVHGTQCLTFNALGRRIVQKTVGAGHWQPFDEKDIEHKPAQLAMKALIELGRRQGKNFATLDLNPEDLQTWISICKGNLRYAHLGKADLPPEGLKSATQAAHPDNAHYLEAYRIYEELRQNTRSLTFDDQLLLGWEALVRFPDIRAWLTGAYDYVLIDEYQDVNLVQVQLADILTERHRNYMAIGDDDQCIYEWRGAAVRFILDFGQRYNAVEYTISDNFRCPAEATLLAGKVIAANTDRHPKDLVSQKGFGGNVLLKGFASDGDVAKHLVEAYRAHLAKGGTPKQAIVLVRSYAQTPAIEARLIQEGLPYRVIGSQRFYERPEVRTLFTYLSFARQERDMAKGLGKPSEQYTRRFADIIRTPNRFVTNDWIQRIRDQSLMQQESIPALIERGFYEVPNEGARKRLLRFVQVIRALQTRLEANAADTLFWLVTELEYLDYLQKAAGVAELGEERCKNVRALVQYARSRGKVADFLEHIRLLHVEENEADASLPALHIMSIHRAKGLQWPLVFVPSCADDQLPASAENQEEERRLLYVAMTRTQQELHLLYAPQDKLCRFLDHAGAAEVLTHADMIRRSLAKPEGNFTADDAINVALGLRLYPLGRYMDVWWQPQPSQIRAINQQLHLALKRQPDALLQVERFKTQLAELEAAQPAREEALSCWRSLERRLLLFRERPLNVVLHAEPPPGDFAGTTFLFALKGDKVQVRLAADGKVIGWVDAKNSRFPVDQIACWEWVEGVPPVSGQRISASRRSLFLRLQPVKSPDLEIGAAAPRPEPLPFAVQYLASSQFNEDLARLQGALEAAARRQVSAQPTPVV</sequence>
<comment type="similarity">
    <text evidence="1">Belongs to the helicase family. UvrD subfamily.</text>
</comment>
<dbReference type="PANTHER" id="PTHR11070">
    <property type="entry name" value="UVRD / RECB / PCRA DNA HELICASE FAMILY MEMBER"/>
    <property type="match status" value="1"/>
</dbReference>
<keyword evidence="6" id="KW-0238">DNA-binding</keyword>
<dbReference type="InterPro" id="IPR014016">
    <property type="entry name" value="UvrD-like_ATP-bd"/>
</dbReference>
<dbReference type="EMBL" id="SHKX01000012">
    <property type="protein sequence ID" value="RZU45331.1"/>
    <property type="molecule type" value="Genomic_DNA"/>
</dbReference>
<dbReference type="RefSeq" id="WP_165391429.1">
    <property type="nucleotide sequence ID" value="NZ_SHKX01000012.1"/>
</dbReference>
<feature type="domain" description="UvrD-like helicase C-terminal" evidence="14">
    <location>
        <begin position="294"/>
        <end position="575"/>
    </location>
</feature>
<protein>
    <recommendedName>
        <fullName evidence="9">DNA 3'-5' helicase</fullName>
        <ecNumber evidence="9">5.6.2.4</ecNumber>
    </recommendedName>
    <alternativeName>
        <fullName evidence="10">DNA 3'-5' helicase II</fullName>
    </alternativeName>
</protein>
<dbReference type="GO" id="GO:0005524">
    <property type="term" value="F:ATP binding"/>
    <property type="evidence" value="ECO:0007669"/>
    <property type="project" value="UniProtKB-UniRule"/>
</dbReference>
<accession>A0A4Q7Z633</accession>
<evidence type="ECO:0000256" key="6">
    <source>
        <dbReference type="ARBA" id="ARBA00023125"/>
    </source>
</evidence>
<keyword evidence="3 12" id="KW-0378">Hydrolase</keyword>
<dbReference type="AlphaFoldDB" id="A0A4Q7Z633"/>
<proteinExistence type="inferred from homology"/>
<keyword evidence="4 12" id="KW-0347">Helicase</keyword>
<evidence type="ECO:0000313" key="16">
    <source>
        <dbReference type="Proteomes" id="UP000292423"/>
    </source>
</evidence>
<dbReference type="Pfam" id="PF13361">
    <property type="entry name" value="UvrD_C"/>
    <property type="match status" value="1"/>
</dbReference>